<reference evidence="1" key="1">
    <citation type="submission" date="2023-03" db="EMBL/GenBank/DDBJ databases">
        <title>Actinoallomurus iriomotensis NBRC 103681.</title>
        <authorList>
            <person name="Ichikawa N."/>
            <person name="Sato H."/>
            <person name="Tonouchi N."/>
        </authorList>
    </citation>
    <scope>NUCLEOTIDE SEQUENCE</scope>
    <source>
        <strain evidence="1">NBRC 103681</strain>
    </source>
</reference>
<comment type="caution">
    <text evidence="1">The sequence shown here is derived from an EMBL/GenBank/DDBJ whole genome shotgun (WGS) entry which is preliminary data.</text>
</comment>
<dbReference type="Proteomes" id="UP001165135">
    <property type="component" value="Unassembled WGS sequence"/>
</dbReference>
<dbReference type="Pfam" id="PF14435">
    <property type="entry name" value="SUKH-4"/>
    <property type="match status" value="1"/>
</dbReference>
<dbReference type="AlphaFoldDB" id="A0A9W6RFF0"/>
<accession>A0A9W6RFF0</accession>
<dbReference type="RefSeq" id="WP_285620490.1">
    <property type="nucleotide sequence ID" value="NZ_BSTJ01000003.1"/>
</dbReference>
<dbReference type="EMBL" id="BSTJ01000003">
    <property type="protein sequence ID" value="GLY74579.1"/>
    <property type="molecule type" value="Genomic_DNA"/>
</dbReference>
<name>A0A9W6RFF0_9ACTN</name>
<proteinExistence type="predicted"/>
<organism evidence="1 2">
    <name type="scientific">Actinoallomurus iriomotensis</name>
    <dbReference type="NCBI Taxonomy" id="478107"/>
    <lineage>
        <taxon>Bacteria</taxon>
        <taxon>Bacillati</taxon>
        <taxon>Actinomycetota</taxon>
        <taxon>Actinomycetes</taxon>
        <taxon>Streptosporangiales</taxon>
        <taxon>Thermomonosporaceae</taxon>
        <taxon>Actinoallomurus</taxon>
    </lineage>
</organism>
<evidence type="ECO:0000313" key="2">
    <source>
        <dbReference type="Proteomes" id="UP001165135"/>
    </source>
</evidence>
<sequence>MGLTGPGPADRGRTPLEERLREVMAAPLARIVAPDRRVRPPGTVVDRWKVPEEDRSALAEWGLPTDLVMRPEFQHATEPLLVPNVAGEHERRLIAGDQRLYHLGWWGAHDRTPKMGAVAGDGRVLAVRDAPVTAADVHPDLRRVYADLYQPAVAFLNSSIARLVELAWRWRSAVAILRELHLQEPHYSRPEEEHDAHLTRVEAGERIVLARAAEIDPAIDPDDPRALWVALITDPGC</sequence>
<evidence type="ECO:0000313" key="1">
    <source>
        <dbReference type="EMBL" id="GLY74579.1"/>
    </source>
</evidence>
<dbReference type="InterPro" id="IPR025851">
    <property type="entry name" value="SUKH-4"/>
</dbReference>
<protein>
    <submittedName>
        <fullName evidence="1">Uncharacterized protein</fullName>
    </submittedName>
</protein>
<gene>
    <name evidence="1" type="ORF">Airi01_028460</name>
</gene>